<keyword evidence="4 8" id="KW-0812">Transmembrane</keyword>
<keyword evidence="7" id="KW-0175">Coiled coil</keyword>
<keyword evidence="3" id="KW-1003">Cell membrane</keyword>
<evidence type="ECO:0000256" key="3">
    <source>
        <dbReference type="ARBA" id="ARBA00022475"/>
    </source>
</evidence>
<feature type="coiled-coil region" evidence="7">
    <location>
        <begin position="467"/>
        <end position="494"/>
    </location>
</feature>
<feature type="transmembrane region" description="Helical" evidence="8">
    <location>
        <begin position="692"/>
        <end position="722"/>
    </location>
</feature>
<feature type="domain" description="SSD" evidence="9">
    <location>
        <begin position="589"/>
        <end position="721"/>
    </location>
</feature>
<organism evidence="10 11">
    <name type="scientific">Arthrobacter ginkgonis</name>
    <dbReference type="NCBI Taxonomy" id="1630594"/>
    <lineage>
        <taxon>Bacteria</taxon>
        <taxon>Bacillati</taxon>
        <taxon>Actinomycetota</taxon>
        <taxon>Actinomycetes</taxon>
        <taxon>Micrococcales</taxon>
        <taxon>Micrococcaceae</taxon>
        <taxon>Arthrobacter</taxon>
    </lineage>
</organism>
<dbReference type="PANTHER" id="PTHR33406:SF11">
    <property type="entry name" value="MEMBRANE PROTEIN SCO6666-RELATED"/>
    <property type="match status" value="1"/>
</dbReference>
<evidence type="ECO:0000256" key="8">
    <source>
        <dbReference type="SAM" id="Phobius"/>
    </source>
</evidence>
<feature type="transmembrane region" description="Helical" evidence="8">
    <location>
        <begin position="566"/>
        <end position="589"/>
    </location>
</feature>
<evidence type="ECO:0000256" key="6">
    <source>
        <dbReference type="ARBA" id="ARBA00023136"/>
    </source>
</evidence>
<comment type="caution">
    <text evidence="10">The sequence shown here is derived from an EMBL/GenBank/DDBJ whole genome shotgun (WGS) entry which is preliminary data.</text>
</comment>
<dbReference type="Gene3D" id="1.20.1640.10">
    <property type="entry name" value="Multidrug efflux transporter AcrB transmembrane domain"/>
    <property type="match status" value="2"/>
</dbReference>
<comment type="similarity">
    <text evidence="2">Belongs to the resistance-nodulation-cell division (RND) (TC 2.A.6) family. MmpL subfamily.</text>
</comment>
<dbReference type="InterPro" id="IPR050545">
    <property type="entry name" value="Mycobact_MmpL"/>
</dbReference>
<keyword evidence="6 8" id="KW-0472">Membrane</keyword>
<accession>A0ABP7CQQ3</accession>
<sequence>MASFLYRLGRLAYRRRWWFVAAWTAVLLAIGASAGAFMGTLSNSFSIPGAASQQTLDRLKTELPDLAGGNGSIVYRTADGSAFTPAQAAAVQGALTRLGDLEDVASATDPFDLQSEMDSAQEKLADARLQLADGRAELADGRRQLDDGKEQLEQGRTDIEDGRAKLEAGKEEIASGTTKLQAAKAEVAAGRAELADARKEVAAGRAKLEAGQADLASGQGKYDAGAAQIADGTKQIAAAKKTLAASDKELAAGRKQYEAGVAELTAGLGVDTLAEAEDALASQEQQLAGLATQVDELTQQQEALDANTSLTEEKRKDAQDKLDAGKQAIAGALGVASFGQVPASLDAAQAGVAEGQEGAATLKASKAKLDDGAKQLAAGHKTLAAKEAELAAGRKTLAASKTKLDSGAATIAENRTKLDAAAARIAAGEAKLNAGASTIAANETKLKAGAAIIAENEAKLDDGAKTLEEKAAEIPEAEQKLSDGEAELADGEEELALGERKAASTAGMRFISADGTTAAANLTFTGSADALSTGARAQIKEIAAAPVGEGVEVYYSKEIVQDLSSVFGIAEVIGLAIAAAVLLAMLGTLVAAGLPLLMAVLGVGAGVGGTLALSSVIEMASITPALALMLGLAVGIDYSLFIVHRHRRQLLEGMAMEESIGRATGTSGNAVVFAGLTVVIALAALAVPGLPFLAVLGYSAAFTVAVSVVISLTLTPALLGIIGTRLVSKRAWAKAAAAGGSRRANDDGARGWGALVTRRPWLFAVAGILLLGIVALPAASLRTALPDGSAEPEGSSALQAYELMSDRFGGGYNGPVMVVSDLPAGLDADGAEAANLDLADRLRQVPGVVAAVPVDTNEANTVGVIQVIPQDGPASEATEELVHTLRDSAAQIQAETGSAIQLTGQVAIQVDVSEKLAEALPPYLGIVVGLSLILLLLVFRSVVVPLLATAGFLLSLAAAFGATVAVYQWGWLGTVFDVHTPGPIMSFLPILLTGILFGLAMDYQVFLVSGMRESYAHGRPARAAVRSGFAHAAPVVTAAALIMASVFAGFVFAHLTMMRAIGFSLAVGVLIDAFIVRMTITPAVMHLLGRHAWYIPRWLDRILPDVDVEGAKLEPAGARETERARDTVDA</sequence>
<evidence type="ECO:0000256" key="5">
    <source>
        <dbReference type="ARBA" id="ARBA00022989"/>
    </source>
</evidence>
<feature type="transmembrane region" description="Helical" evidence="8">
    <location>
        <begin position="987"/>
        <end position="1008"/>
    </location>
</feature>
<feature type="transmembrane region" description="Helical" evidence="8">
    <location>
        <begin position="946"/>
        <end position="967"/>
    </location>
</feature>
<evidence type="ECO:0000256" key="7">
    <source>
        <dbReference type="SAM" id="Coils"/>
    </source>
</evidence>
<evidence type="ECO:0000313" key="10">
    <source>
        <dbReference type="EMBL" id="GAA3693227.1"/>
    </source>
</evidence>
<feature type="transmembrane region" description="Helical" evidence="8">
    <location>
        <begin position="596"/>
        <end position="616"/>
    </location>
</feature>
<reference evidence="11" key="1">
    <citation type="journal article" date="2019" name="Int. J. Syst. Evol. Microbiol.">
        <title>The Global Catalogue of Microorganisms (GCM) 10K type strain sequencing project: providing services to taxonomists for standard genome sequencing and annotation.</title>
        <authorList>
            <consortium name="The Broad Institute Genomics Platform"/>
            <consortium name="The Broad Institute Genome Sequencing Center for Infectious Disease"/>
            <person name="Wu L."/>
            <person name="Ma J."/>
        </authorList>
    </citation>
    <scope>NUCLEOTIDE SEQUENCE [LARGE SCALE GENOMIC DNA]</scope>
    <source>
        <strain evidence="11">JCM 30742</strain>
    </source>
</reference>
<evidence type="ECO:0000259" key="9">
    <source>
        <dbReference type="PROSITE" id="PS50156"/>
    </source>
</evidence>
<dbReference type="Pfam" id="PF03176">
    <property type="entry name" value="MMPL"/>
    <property type="match status" value="2"/>
</dbReference>
<dbReference type="Proteomes" id="UP001500752">
    <property type="component" value="Unassembled WGS sequence"/>
</dbReference>
<keyword evidence="11" id="KW-1185">Reference proteome</keyword>
<feature type="coiled-coil region" evidence="7">
    <location>
        <begin position="273"/>
        <end position="307"/>
    </location>
</feature>
<feature type="transmembrane region" description="Helical" evidence="8">
    <location>
        <begin position="920"/>
        <end position="939"/>
    </location>
</feature>
<dbReference type="RefSeq" id="WP_345152509.1">
    <property type="nucleotide sequence ID" value="NZ_BAABEO010000023.1"/>
</dbReference>
<name>A0ABP7CQQ3_9MICC</name>
<dbReference type="EMBL" id="BAABEO010000023">
    <property type="protein sequence ID" value="GAA3693227.1"/>
    <property type="molecule type" value="Genomic_DNA"/>
</dbReference>
<feature type="transmembrane region" description="Helical" evidence="8">
    <location>
        <begin position="622"/>
        <end position="643"/>
    </location>
</feature>
<evidence type="ECO:0000256" key="1">
    <source>
        <dbReference type="ARBA" id="ARBA00004651"/>
    </source>
</evidence>
<protein>
    <recommendedName>
        <fullName evidence="9">SSD domain-containing protein</fullName>
    </recommendedName>
</protein>
<evidence type="ECO:0000313" key="11">
    <source>
        <dbReference type="Proteomes" id="UP001500752"/>
    </source>
</evidence>
<dbReference type="PANTHER" id="PTHR33406">
    <property type="entry name" value="MEMBRANE PROTEIN MJ1562-RELATED"/>
    <property type="match status" value="1"/>
</dbReference>
<feature type="transmembrane region" description="Helical" evidence="8">
    <location>
        <begin position="1029"/>
        <end position="1055"/>
    </location>
</feature>
<comment type="subcellular location">
    <subcellularLocation>
        <location evidence="1">Cell membrane</location>
        <topology evidence="1">Multi-pass membrane protein</topology>
    </subcellularLocation>
</comment>
<proteinExistence type="inferred from homology"/>
<feature type="transmembrane region" description="Helical" evidence="8">
    <location>
        <begin position="760"/>
        <end position="779"/>
    </location>
</feature>
<dbReference type="InterPro" id="IPR004869">
    <property type="entry name" value="MMPL_dom"/>
</dbReference>
<dbReference type="PROSITE" id="PS50156">
    <property type="entry name" value="SSD"/>
    <property type="match status" value="1"/>
</dbReference>
<feature type="transmembrane region" description="Helical" evidence="8">
    <location>
        <begin position="664"/>
        <end position="686"/>
    </location>
</feature>
<dbReference type="InterPro" id="IPR000731">
    <property type="entry name" value="SSD"/>
</dbReference>
<keyword evidence="5 8" id="KW-1133">Transmembrane helix</keyword>
<evidence type="ECO:0000256" key="2">
    <source>
        <dbReference type="ARBA" id="ARBA00010157"/>
    </source>
</evidence>
<gene>
    <name evidence="10" type="ORF">GCM10023081_33250</name>
</gene>
<dbReference type="SUPFAM" id="SSF82866">
    <property type="entry name" value="Multidrug efflux transporter AcrB transmembrane domain"/>
    <property type="match status" value="2"/>
</dbReference>
<dbReference type="Gene3D" id="1.10.287.1490">
    <property type="match status" value="1"/>
</dbReference>
<evidence type="ECO:0000256" key="4">
    <source>
        <dbReference type="ARBA" id="ARBA00022692"/>
    </source>
</evidence>
<feature type="transmembrane region" description="Helical" evidence="8">
    <location>
        <begin position="1061"/>
        <end position="1080"/>
    </location>
</feature>